<keyword evidence="3" id="KW-1185">Reference proteome</keyword>
<evidence type="ECO:0000313" key="3">
    <source>
        <dbReference type="Proteomes" id="UP001163293"/>
    </source>
</evidence>
<dbReference type="InterPro" id="IPR052194">
    <property type="entry name" value="MESH1"/>
</dbReference>
<dbReference type="SMART" id="SM00471">
    <property type="entry name" value="HDc"/>
    <property type="match status" value="1"/>
</dbReference>
<protein>
    <submittedName>
        <fullName evidence="2">HD domain-containing protein</fullName>
    </submittedName>
</protein>
<dbReference type="SUPFAM" id="SSF109604">
    <property type="entry name" value="HD-domain/PDEase-like"/>
    <property type="match status" value="1"/>
</dbReference>
<dbReference type="RefSeq" id="WP_069695051.1">
    <property type="nucleotide sequence ID" value="NZ_CP043010.1"/>
</dbReference>
<reference evidence="2" key="1">
    <citation type="submission" date="2022-07" db="EMBL/GenBank/DDBJ databases">
        <authorList>
            <person name="Wu T."/>
        </authorList>
    </citation>
    <scope>NUCLEOTIDE SEQUENCE</scope>
    <source>
        <strain evidence="2">SD-1</strain>
    </source>
</reference>
<proteinExistence type="predicted"/>
<name>A0AAX3EE53_PAEUR</name>
<dbReference type="PANTHER" id="PTHR46246:SF1">
    <property type="entry name" value="GUANOSINE-3',5'-BIS(DIPHOSPHATE) 3'-PYROPHOSPHOHYDROLASE MESH1"/>
    <property type="match status" value="1"/>
</dbReference>
<dbReference type="Gene3D" id="1.10.3210.10">
    <property type="entry name" value="Hypothetical protein af1432"/>
    <property type="match status" value="1"/>
</dbReference>
<accession>A0AAX3EE53</accession>
<dbReference type="CDD" id="cd00077">
    <property type="entry name" value="HDc"/>
    <property type="match status" value="1"/>
</dbReference>
<dbReference type="GO" id="GO:0008893">
    <property type="term" value="F:guanosine-3',5'-bis(diphosphate) 3'-diphosphatase activity"/>
    <property type="evidence" value="ECO:0007669"/>
    <property type="project" value="TreeGrafter"/>
</dbReference>
<evidence type="ECO:0000259" key="1">
    <source>
        <dbReference type="SMART" id="SM00471"/>
    </source>
</evidence>
<gene>
    <name evidence="2" type="ORF">NL394_13230</name>
</gene>
<dbReference type="EMBL" id="CP101185">
    <property type="protein sequence ID" value="UYV96044.1"/>
    <property type="molecule type" value="Genomic_DNA"/>
</dbReference>
<feature type="domain" description="HD/PDEase" evidence="1">
    <location>
        <begin position="63"/>
        <end position="179"/>
    </location>
</feature>
<dbReference type="AlphaFoldDB" id="A0AAX3EE53"/>
<dbReference type="Proteomes" id="UP001163293">
    <property type="component" value="Chromosome"/>
</dbReference>
<organism evidence="2 3">
    <name type="scientific">Paenarthrobacter ureafaciens</name>
    <dbReference type="NCBI Taxonomy" id="37931"/>
    <lineage>
        <taxon>Bacteria</taxon>
        <taxon>Bacillati</taxon>
        <taxon>Actinomycetota</taxon>
        <taxon>Actinomycetes</taxon>
        <taxon>Micrococcales</taxon>
        <taxon>Micrococcaceae</taxon>
        <taxon>Paenarthrobacter</taxon>
    </lineage>
</organism>
<dbReference type="InterPro" id="IPR003607">
    <property type="entry name" value="HD/PDEase_dom"/>
</dbReference>
<sequence length="240" mass="26131">MTTLPTTRIPLKQMDSALLVFELEREIQRLMPGTANTELVTGAAATASFLHRDQTRFVRGDLPRVPYIEHPLRVALRLLRWGVTDAELIAAALLHDVVEDCSEGLLAAFGQPGEDPLDCLTRLYGRRVALLVAAVTTPGGNTSYEEHLGVLASSGSRALLIKASDLKDNAGSIRHQLGHGQDSRMYRMLFKYMPAVEIVEAGLRRSLCCPATQQCTMAAITAMEDLSHDLAALSAEHGID</sequence>
<dbReference type="PANTHER" id="PTHR46246">
    <property type="entry name" value="GUANOSINE-3',5'-BIS(DIPHOSPHATE) 3'-PYROPHOSPHOHYDROLASE MESH1"/>
    <property type="match status" value="1"/>
</dbReference>
<evidence type="ECO:0000313" key="2">
    <source>
        <dbReference type="EMBL" id="UYV96044.1"/>
    </source>
</evidence>
<dbReference type="Pfam" id="PF13328">
    <property type="entry name" value="HD_4"/>
    <property type="match status" value="1"/>
</dbReference>